<evidence type="ECO:0000256" key="2">
    <source>
        <dbReference type="SAM" id="SignalP"/>
    </source>
</evidence>
<reference evidence="4 5" key="1">
    <citation type="journal article" date="2017" name="Poromechanics V (2013)">
        <title>Genomic Characterization of the Arsenic-Tolerant Actinobacterium, &lt;i&gt;Rhodococcus erythropolis&lt;/i&gt; S43.</title>
        <authorList>
            <person name="Retamal-Morales G."/>
            <person name="Mehnert M."/>
            <person name="Schwabe R."/>
            <person name="Tischler D."/>
            <person name="Schloemann M."/>
            <person name="Levican G.J."/>
        </authorList>
    </citation>
    <scope>NUCLEOTIDE SEQUENCE [LARGE SCALE GENOMIC DNA]</scope>
    <source>
        <strain evidence="4 5">S43</strain>
    </source>
</reference>
<dbReference type="Proteomes" id="UP000325576">
    <property type="component" value="Unassembled WGS sequence"/>
</dbReference>
<dbReference type="AlphaFoldDB" id="A0A5N5DVK8"/>
<dbReference type="Pfam" id="PF00497">
    <property type="entry name" value="SBP_bac_3"/>
    <property type="match status" value="1"/>
</dbReference>
<comment type="caution">
    <text evidence="4">The sequence shown here is derived from an EMBL/GenBank/DDBJ whole genome shotgun (WGS) entry which is preliminary data.</text>
</comment>
<dbReference type="EMBL" id="MRBO01000731">
    <property type="protein sequence ID" value="KAB2582129.1"/>
    <property type="molecule type" value="Genomic_DNA"/>
</dbReference>
<feature type="chain" id="PRO_5039167708" description="Solute-binding protein family 3/N-terminal domain-containing protein" evidence="2">
    <location>
        <begin position="21"/>
        <end position="284"/>
    </location>
</feature>
<keyword evidence="1 2" id="KW-0732">Signal</keyword>
<dbReference type="SMART" id="SM00062">
    <property type="entry name" value="PBPb"/>
    <property type="match status" value="1"/>
</dbReference>
<evidence type="ECO:0000313" key="4">
    <source>
        <dbReference type="EMBL" id="KAB2582129.1"/>
    </source>
</evidence>
<feature type="signal peptide" evidence="2">
    <location>
        <begin position="1"/>
        <end position="20"/>
    </location>
</feature>
<feature type="domain" description="Solute-binding protein family 3/N-terminal" evidence="3">
    <location>
        <begin position="45"/>
        <end position="271"/>
    </location>
</feature>
<protein>
    <recommendedName>
        <fullName evidence="3">Solute-binding protein family 3/N-terminal domain-containing protein</fullName>
    </recommendedName>
</protein>
<accession>A0A5N5DVK8</accession>
<dbReference type="PANTHER" id="PTHR35936:SF17">
    <property type="entry name" value="ARGININE-BINDING EXTRACELLULAR PROTEIN ARTP"/>
    <property type="match status" value="1"/>
</dbReference>
<gene>
    <name evidence="4" type="ORF">BS297_27330</name>
</gene>
<evidence type="ECO:0000313" key="5">
    <source>
        <dbReference type="Proteomes" id="UP000325576"/>
    </source>
</evidence>
<name>A0A5N5DVK8_RHOER</name>
<sequence length="284" mass="29979">MKKGTTIGAFILLISTALLSACSTIPNQADSGNYSLESNPYKGRTLQATFQPDWGLPLAAFGDDGNPQGFTIELAEAAADKLGAKINVTPNDFSTTIPGVQSGKFDIGNGTDATLDRQKVVDIVGVTKTGYNFITTKSSNITLTDNMDDLCGLRVAQIAGNSILATLQEQAENCTRKGLKELQILEFPDKSSSFLAVQSRRADATTIYGASGGYLIKQDPSWSISGPTLISGQSGFAVNKQTGNANLWTRAVNALIEDGTYSQILDKYGIGFIGLSSSTVNPAS</sequence>
<proteinExistence type="predicted"/>
<dbReference type="InterPro" id="IPR001638">
    <property type="entry name" value="Solute-binding_3/MltF_N"/>
</dbReference>
<organism evidence="4 5">
    <name type="scientific">Rhodococcus erythropolis</name>
    <name type="common">Arthrobacter picolinophilus</name>
    <dbReference type="NCBI Taxonomy" id="1833"/>
    <lineage>
        <taxon>Bacteria</taxon>
        <taxon>Bacillati</taxon>
        <taxon>Actinomycetota</taxon>
        <taxon>Actinomycetes</taxon>
        <taxon>Mycobacteriales</taxon>
        <taxon>Nocardiaceae</taxon>
        <taxon>Rhodococcus</taxon>
        <taxon>Rhodococcus erythropolis group</taxon>
    </lineage>
</organism>
<dbReference type="SUPFAM" id="SSF53850">
    <property type="entry name" value="Periplasmic binding protein-like II"/>
    <property type="match status" value="1"/>
</dbReference>
<dbReference type="Gene3D" id="3.40.190.10">
    <property type="entry name" value="Periplasmic binding protein-like II"/>
    <property type="match status" value="2"/>
</dbReference>
<dbReference type="PROSITE" id="PS51257">
    <property type="entry name" value="PROKAR_LIPOPROTEIN"/>
    <property type="match status" value="1"/>
</dbReference>
<dbReference type="PANTHER" id="PTHR35936">
    <property type="entry name" value="MEMBRANE-BOUND LYTIC MUREIN TRANSGLYCOSYLASE F"/>
    <property type="match status" value="1"/>
</dbReference>
<evidence type="ECO:0000256" key="1">
    <source>
        <dbReference type="ARBA" id="ARBA00022729"/>
    </source>
</evidence>
<evidence type="ECO:0000259" key="3">
    <source>
        <dbReference type="SMART" id="SM00062"/>
    </source>
</evidence>